<protein>
    <submittedName>
        <fullName evidence="7">Helix-turn-helix domain protein</fullName>
    </submittedName>
</protein>
<dbReference type="EMBL" id="CCXS01000001">
    <property type="protein sequence ID" value="CEG22732.1"/>
    <property type="molecule type" value="Genomic_DNA"/>
</dbReference>
<keyword evidence="4" id="KW-0238">DNA-binding</keyword>
<dbReference type="OrthoDB" id="9793277at2"/>
<evidence type="ECO:0000256" key="1">
    <source>
        <dbReference type="ARBA" id="ARBA00004127"/>
    </source>
</evidence>
<comment type="subcellular location">
    <subcellularLocation>
        <location evidence="1">Endomembrane system</location>
        <topology evidence="1">Multi-pass membrane protein</topology>
    </subcellularLocation>
</comment>
<dbReference type="GO" id="GO:0005829">
    <property type="term" value="C:cytosol"/>
    <property type="evidence" value="ECO:0007669"/>
    <property type="project" value="TreeGrafter"/>
</dbReference>
<reference evidence="7 8" key="1">
    <citation type="submission" date="2014-09" db="EMBL/GenBank/DDBJ databases">
        <authorList>
            <person name="Urmite Genomes Urmite Genomes"/>
        </authorList>
    </citation>
    <scope>NUCLEOTIDE SEQUENCE [LARGE SCALE GENOMIC DNA]</scope>
    <source>
        <strain evidence="7 8">ES2</strain>
    </source>
</reference>
<dbReference type="InterPro" id="IPR001387">
    <property type="entry name" value="Cro/C1-type_HTH"/>
</dbReference>
<dbReference type="GO" id="GO:0003700">
    <property type="term" value="F:DNA-binding transcription factor activity"/>
    <property type="evidence" value="ECO:0007669"/>
    <property type="project" value="TreeGrafter"/>
</dbReference>
<dbReference type="SUPFAM" id="SSF47413">
    <property type="entry name" value="lambda repressor-like DNA-binding domains"/>
    <property type="match status" value="1"/>
</dbReference>
<dbReference type="PANTHER" id="PTHR46797:SF1">
    <property type="entry name" value="METHYLPHOSPHONATE SYNTHASE"/>
    <property type="match status" value="1"/>
</dbReference>
<dbReference type="Pfam" id="PF01381">
    <property type="entry name" value="HTH_3"/>
    <property type="match status" value="1"/>
</dbReference>
<dbReference type="PROSITE" id="PS50943">
    <property type="entry name" value="HTH_CROC1"/>
    <property type="match status" value="1"/>
</dbReference>
<evidence type="ECO:0000313" key="7">
    <source>
        <dbReference type="EMBL" id="CEG22732.1"/>
    </source>
</evidence>
<evidence type="ECO:0000256" key="4">
    <source>
        <dbReference type="ARBA" id="ARBA00023125"/>
    </source>
</evidence>
<name>A0A098ELP1_9BACL</name>
<dbReference type="SMART" id="SM00530">
    <property type="entry name" value="HTH_XRE"/>
    <property type="match status" value="1"/>
</dbReference>
<keyword evidence="2" id="KW-0812">Transmembrane</keyword>
<organism evidence="7 8">
    <name type="scientific">Planococcus massiliensis</name>
    <dbReference type="NCBI Taxonomy" id="1499687"/>
    <lineage>
        <taxon>Bacteria</taxon>
        <taxon>Bacillati</taxon>
        <taxon>Bacillota</taxon>
        <taxon>Bacilli</taxon>
        <taxon>Bacillales</taxon>
        <taxon>Caryophanaceae</taxon>
        <taxon>Planococcus</taxon>
    </lineage>
</organism>
<dbReference type="GO" id="GO:0003677">
    <property type="term" value="F:DNA binding"/>
    <property type="evidence" value="ECO:0007669"/>
    <property type="project" value="UniProtKB-KW"/>
</dbReference>
<dbReference type="Proteomes" id="UP000043699">
    <property type="component" value="Unassembled WGS sequence"/>
</dbReference>
<dbReference type="InterPro" id="IPR050807">
    <property type="entry name" value="TransReg_Diox_bact_type"/>
</dbReference>
<gene>
    <name evidence="7" type="ORF">BN1080_01667</name>
</gene>
<proteinExistence type="predicted"/>
<dbReference type="STRING" id="1499687.BN1080_01667"/>
<keyword evidence="3" id="KW-1133">Transmembrane helix</keyword>
<sequence>MPEIKKGIGELLQKKWNERNYTLRHFAELTGVDKATISRILNGKRKPTLDHLKVFAQILEMPLSDLIAAEGTAVDLPKAAKRSASEDGEEKPATAEMRHMLALVKMQDERITMDRIAAELDGCSLFAETEEGHEMLKESFSSKVKHFGNAGRYLQLLKKWKQHYDQANGTKKELAIMGGALLYFIMPLDLLHDYLFAIGYLDDCLAIQLANSRLESKIG</sequence>
<evidence type="ECO:0000256" key="5">
    <source>
        <dbReference type="ARBA" id="ARBA00023136"/>
    </source>
</evidence>
<evidence type="ECO:0000256" key="2">
    <source>
        <dbReference type="ARBA" id="ARBA00022692"/>
    </source>
</evidence>
<dbReference type="CDD" id="cd00093">
    <property type="entry name" value="HTH_XRE"/>
    <property type="match status" value="1"/>
</dbReference>
<dbReference type="PANTHER" id="PTHR46797">
    <property type="entry name" value="HTH-TYPE TRANSCRIPTIONAL REGULATOR"/>
    <property type="match status" value="1"/>
</dbReference>
<evidence type="ECO:0000256" key="3">
    <source>
        <dbReference type="ARBA" id="ARBA00022989"/>
    </source>
</evidence>
<keyword evidence="5" id="KW-0472">Membrane</keyword>
<accession>A0A098ELP1</accession>
<dbReference type="AlphaFoldDB" id="A0A098ELP1"/>
<keyword evidence="8" id="KW-1185">Reference proteome</keyword>
<dbReference type="InterPro" id="IPR010982">
    <property type="entry name" value="Lambda_DNA-bd_dom_sf"/>
</dbReference>
<dbReference type="Gene3D" id="1.10.260.40">
    <property type="entry name" value="lambda repressor-like DNA-binding domains"/>
    <property type="match status" value="1"/>
</dbReference>
<evidence type="ECO:0000259" key="6">
    <source>
        <dbReference type="PROSITE" id="PS50943"/>
    </source>
</evidence>
<dbReference type="RefSeq" id="WP_052651560.1">
    <property type="nucleotide sequence ID" value="NZ_CCXS01000001.1"/>
</dbReference>
<dbReference type="GO" id="GO:0012505">
    <property type="term" value="C:endomembrane system"/>
    <property type="evidence" value="ECO:0007669"/>
    <property type="project" value="UniProtKB-SubCell"/>
</dbReference>
<dbReference type="Pfam" id="PF06803">
    <property type="entry name" value="DUF1232"/>
    <property type="match status" value="1"/>
</dbReference>
<dbReference type="InterPro" id="IPR010652">
    <property type="entry name" value="DUF1232"/>
</dbReference>
<feature type="domain" description="HTH cro/C1-type" evidence="6">
    <location>
        <begin position="12"/>
        <end position="66"/>
    </location>
</feature>
<evidence type="ECO:0000313" key="8">
    <source>
        <dbReference type="Proteomes" id="UP000043699"/>
    </source>
</evidence>